<evidence type="ECO:0000313" key="6">
    <source>
        <dbReference type="EMBL" id="AZP12334.1"/>
    </source>
</evidence>
<dbReference type="InterPro" id="IPR051043">
    <property type="entry name" value="Sulfatase_Mod_Factor_Kinase"/>
</dbReference>
<dbReference type="InterPro" id="IPR034660">
    <property type="entry name" value="DinB/YfiT-like"/>
</dbReference>
<keyword evidence="1" id="KW-0560">Oxidoreductase</keyword>
<evidence type="ECO:0000259" key="4">
    <source>
        <dbReference type="Pfam" id="PF03781"/>
    </source>
</evidence>
<reference evidence="6 7" key="1">
    <citation type="journal article" date="2011" name="Int. J. Syst. Evol. Microbiol.">
        <title>Description of Undibacterium oligocarboniphilum sp. nov., isolated from purified water, and Undibacterium pigrum strain CCUG 49012 as the type strain of Undibacterium parvum sp. nov., and emended descriptions of the genus Undibacterium and the species Undibacterium pigrum.</title>
        <authorList>
            <person name="Eder W."/>
            <person name="Wanner G."/>
            <person name="Ludwig W."/>
            <person name="Busse H.J."/>
            <person name="Ziemke-Kageler F."/>
            <person name="Lang E."/>
        </authorList>
    </citation>
    <scope>NUCLEOTIDE SEQUENCE [LARGE SCALE GENOMIC DNA]</scope>
    <source>
        <strain evidence="6 7">DSM 23061</strain>
    </source>
</reference>
<keyword evidence="2" id="KW-0408">Iron</keyword>
<sequence length="412" mass="45893">MSMLPPNSPQNTPAFSSARQLSGPHLAAALCDSRRRLLALVDDLSDAQWRPAYQSGVNPVAWELAHIAWFAEFWILRGPHQRTADGYVQAQQAPCYAGPDRLFDSARLAHAQRWQEPMPSRAELAHILAAQLAACLAAIPDTANMDARSADAALYFHRLALLHEDMHAEAFYWMRAALGYPAPDGCTPPLVATSQPLQLAAAQIQLGSGHDAPGFAFDNEQAPHSVTLAAFEIDSAPLTAGKFADFVEQGGYTQADYWPAQAGVWRKQSGATHPKHWRKTKTGAWQTRWFDEWLPLAPQAAAIHLNAYEAQAYCLWAKRRLPTAAEWEYAASTRPDFLWGHSVWEWTSDAFLPYPGFVAGPYADYSQPWFSTHSELRGGAFATHARLHHPHYRNFFQPQRQDIFAGLRTVAL</sequence>
<dbReference type="Gene3D" id="1.20.120.450">
    <property type="entry name" value="dinb family like domain"/>
    <property type="match status" value="1"/>
</dbReference>
<evidence type="ECO:0000259" key="5">
    <source>
        <dbReference type="Pfam" id="PF12867"/>
    </source>
</evidence>
<proteinExistence type="predicted"/>
<dbReference type="KEGG" id="upv:EJN92_10180"/>
<feature type="domain" description="Sulfatase-modifying factor enzyme-like" evidence="4">
    <location>
        <begin position="343"/>
        <end position="410"/>
    </location>
</feature>
<dbReference type="InterPro" id="IPR042095">
    <property type="entry name" value="SUMF_sf"/>
</dbReference>
<protein>
    <submittedName>
        <fullName evidence="6">Ergothioneine biosynthesis protein EgtB</fullName>
    </submittedName>
</protein>
<dbReference type="Pfam" id="PF12867">
    <property type="entry name" value="DinB_2"/>
    <property type="match status" value="1"/>
</dbReference>
<dbReference type="PANTHER" id="PTHR23150">
    <property type="entry name" value="SULFATASE MODIFYING FACTOR 1, 2"/>
    <property type="match status" value="1"/>
</dbReference>
<feature type="domain" description="DinB-like" evidence="5">
    <location>
        <begin position="32"/>
        <end position="169"/>
    </location>
</feature>
<dbReference type="SUPFAM" id="SSF56436">
    <property type="entry name" value="C-type lectin-like"/>
    <property type="match status" value="1"/>
</dbReference>
<accession>A0A3S9HJS6</accession>
<dbReference type="Pfam" id="PF03781">
    <property type="entry name" value="FGE-sulfatase"/>
    <property type="match status" value="2"/>
</dbReference>
<name>A0A3S9HJS6_9BURK</name>
<keyword evidence="7" id="KW-1185">Reference proteome</keyword>
<evidence type="ECO:0000313" key="7">
    <source>
        <dbReference type="Proteomes" id="UP000275663"/>
    </source>
</evidence>
<evidence type="ECO:0000256" key="1">
    <source>
        <dbReference type="ARBA" id="ARBA00023002"/>
    </source>
</evidence>
<dbReference type="RefSeq" id="WP_126127716.1">
    <property type="nucleotide sequence ID" value="NZ_CP034464.1"/>
</dbReference>
<dbReference type="SUPFAM" id="SSF109854">
    <property type="entry name" value="DinB/YfiT-like putative metalloenzymes"/>
    <property type="match status" value="1"/>
</dbReference>
<dbReference type="Proteomes" id="UP000275663">
    <property type="component" value="Chromosome"/>
</dbReference>
<dbReference type="AlphaFoldDB" id="A0A3S9HJS6"/>
<dbReference type="InterPro" id="IPR024775">
    <property type="entry name" value="DinB-like"/>
</dbReference>
<comment type="pathway">
    <text evidence="3">Amino-acid biosynthesis; ergothioneine biosynthesis.</text>
</comment>
<dbReference type="InterPro" id="IPR016187">
    <property type="entry name" value="CTDL_fold"/>
</dbReference>
<dbReference type="OrthoDB" id="9768004at2"/>
<gene>
    <name evidence="6" type="primary">egtB</name>
    <name evidence="6" type="ORF">EJN92_10180</name>
</gene>
<dbReference type="NCBIfam" id="NF041186">
    <property type="entry name" value="SenA"/>
    <property type="match status" value="1"/>
</dbReference>
<organism evidence="6 7">
    <name type="scientific">Undibacterium parvum</name>
    <dbReference type="NCBI Taxonomy" id="401471"/>
    <lineage>
        <taxon>Bacteria</taxon>
        <taxon>Pseudomonadati</taxon>
        <taxon>Pseudomonadota</taxon>
        <taxon>Betaproteobacteria</taxon>
        <taxon>Burkholderiales</taxon>
        <taxon>Oxalobacteraceae</taxon>
        <taxon>Undibacterium</taxon>
    </lineage>
</organism>
<feature type="domain" description="Sulfatase-modifying factor enzyme-like" evidence="4">
    <location>
        <begin position="203"/>
        <end position="333"/>
    </location>
</feature>
<evidence type="ECO:0000256" key="3">
    <source>
        <dbReference type="ARBA" id="ARBA00037882"/>
    </source>
</evidence>
<dbReference type="InterPro" id="IPR030809">
    <property type="entry name" value="EgtB_signatur"/>
</dbReference>
<dbReference type="NCBIfam" id="TIGR04373">
    <property type="entry name" value="egtB_X_signatur"/>
    <property type="match status" value="1"/>
</dbReference>
<dbReference type="InterPro" id="IPR005532">
    <property type="entry name" value="SUMF_dom"/>
</dbReference>
<dbReference type="EMBL" id="CP034464">
    <property type="protein sequence ID" value="AZP12334.1"/>
    <property type="molecule type" value="Genomic_DNA"/>
</dbReference>
<evidence type="ECO:0000256" key="2">
    <source>
        <dbReference type="ARBA" id="ARBA00023004"/>
    </source>
</evidence>
<dbReference type="Gene3D" id="3.90.1580.10">
    <property type="entry name" value="paralog of FGE (formylglycine-generating enzyme)"/>
    <property type="match status" value="2"/>
</dbReference>